<name>A0A9P7F5B1_9AGAM</name>
<dbReference type="GeneID" id="64696058"/>
<keyword evidence="1" id="KW-0812">Transmembrane</keyword>
<dbReference type="AlphaFoldDB" id="A0A9P7F5B1"/>
<organism evidence="3 4">
    <name type="scientific">Suillus discolor</name>
    <dbReference type="NCBI Taxonomy" id="1912936"/>
    <lineage>
        <taxon>Eukaryota</taxon>
        <taxon>Fungi</taxon>
        <taxon>Dikarya</taxon>
        <taxon>Basidiomycota</taxon>
        <taxon>Agaricomycotina</taxon>
        <taxon>Agaricomycetes</taxon>
        <taxon>Agaricomycetidae</taxon>
        <taxon>Boletales</taxon>
        <taxon>Suillineae</taxon>
        <taxon>Suillaceae</taxon>
        <taxon>Suillus</taxon>
    </lineage>
</organism>
<evidence type="ECO:0000313" key="3">
    <source>
        <dbReference type="EMBL" id="KAG2106693.1"/>
    </source>
</evidence>
<feature type="signal peptide" evidence="2">
    <location>
        <begin position="1"/>
        <end position="20"/>
    </location>
</feature>
<comment type="caution">
    <text evidence="3">The sequence shown here is derived from an EMBL/GenBank/DDBJ whole genome shotgun (WGS) entry which is preliminary data.</text>
</comment>
<dbReference type="RefSeq" id="XP_041291721.1">
    <property type="nucleotide sequence ID" value="XM_041433799.1"/>
</dbReference>
<keyword evidence="1" id="KW-0472">Membrane</keyword>
<evidence type="ECO:0000256" key="2">
    <source>
        <dbReference type="SAM" id="SignalP"/>
    </source>
</evidence>
<protein>
    <submittedName>
        <fullName evidence="3">Uncharacterized protein</fullName>
    </submittedName>
</protein>
<dbReference type="EMBL" id="JABBWM010000034">
    <property type="protein sequence ID" value="KAG2106693.1"/>
    <property type="molecule type" value="Genomic_DNA"/>
</dbReference>
<keyword evidence="1" id="KW-1133">Transmembrane helix</keyword>
<evidence type="ECO:0000256" key="1">
    <source>
        <dbReference type="SAM" id="Phobius"/>
    </source>
</evidence>
<feature type="transmembrane region" description="Helical" evidence="1">
    <location>
        <begin position="80"/>
        <end position="101"/>
    </location>
</feature>
<evidence type="ECO:0000313" key="4">
    <source>
        <dbReference type="Proteomes" id="UP000823399"/>
    </source>
</evidence>
<dbReference type="Proteomes" id="UP000823399">
    <property type="component" value="Unassembled WGS sequence"/>
</dbReference>
<gene>
    <name evidence="3" type="ORF">F5147DRAFT_653667</name>
</gene>
<proteinExistence type="predicted"/>
<reference evidence="3" key="1">
    <citation type="journal article" date="2020" name="New Phytol.">
        <title>Comparative genomics reveals dynamic genome evolution in host specialist ectomycorrhizal fungi.</title>
        <authorList>
            <person name="Lofgren L.A."/>
            <person name="Nguyen N.H."/>
            <person name="Vilgalys R."/>
            <person name="Ruytinx J."/>
            <person name="Liao H.L."/>
            <person name="Branco S."/>
            <person name="Kuo A."/>
            <person name="LaButti K."/>
            <person name="Lipzen A."/>
            <person name="Andreopoulos W."/>
            <person name="Pangilinan J."/>
            <person name="Riley R."/>
            <person name="Hundley H."/>
            <person name="Na H."/>
            <person name="Barry K."/>
            <person name="Grigoriev I.V."/>
            <person name="Stajich J.E."/>
            <person name="Kennedy P.G."/>
        </authorList>
    </citation>
    <scope>NUCLEOTIDE SEQUENCE</scope>
    <source>
        <strain evidence="3">FC423</strain>
    </source>
</reference>
<sequence length="132" mass="14742">MWINFRCLCLCLPKLWLSRASHEAHEMLLRGLSSQSTSGMVWNNSTAVPTYNKTTIKYYCKANDPQRCTLHEKCSAMGHLLYMILLLVGIGAGFHVPVQVVRGSREAPSLFLKFLDFALEKGKLSLSPVVGV</sequence>
<keyword evidence="2" id="KW-0732">Signal</keyword>
<keyword evidence="4" id="KW-1185">Reference proteome</keyword>
<accession>A0A9P7F5B1</accession>
<feature type="chain" id="PRO_5040235365" evidence="2">
    <location>
        <begin position="21"/>
        <end position="132"/>
    </location>
</feature>